<keyword evidence="2" id="KW-0804">Transcription</keyword>
<proteinExistence type="predicted"/>
<reference evidence="4 5" key="1">
    <citation type="journal article" date="2019" name="Int. J. Syst. Evol. Microbiol.">
        <title>The Global Catalogue of Microorganisms (GCM) 10K type strain sequencing project: providing services to taxonomists for standard genome sequencing and annotation.</title>
        <authorList>
            <consortium name="The Broad Institute Genomics Platform"/>
            <consortium name="The Broad Institute Genome Sequencing Center for Infectious Disease"/>
            <person name="Wu L."/>
            <person name="Ma J."/>
        </authorList>
    </citation>
    <scope>NUCLEOTIDE SEQUENCE [LARGE SCALE GENOMIC DNA]</scope>
    <source>
        <strain evidence="4 5">JCM 14901</strain>
    </source>
</reference>
<evidence type="ECO:0000313" key="4">
    <source>
        <dbReference type="EMBL" id="GAA1953119.1"/>
    </source>
</evidence>
<evidence type="ECO:0000259" key="3">
    <source>
        <dbReference type="Pfam" id="PF02909"/>
    </source>
</evidence>
<keyword evidence="1" id="KW-0805">Transcription regulation</keyword>
<protein>
    <recommendedName>
        <fullName evidence="3">Tetracycline repressor TetR C-terminal domain-containing protein</fullName>
    </recommendedName>
</protein>
<dbReference type="Pfam" id="PF02909">
    <property type="entry name" value="TetR_C_1"/>
    <property type="match status" value="1"/>
</dbReference>
<sequence>MALYYYVRTKADIIALMHDAILEDVLIPADEMPTDWREATAEISRRSRNALVAHPWSLASLNDAQFGPNAMRHYEQSLAALRGTDLTTARKITLTAILDDYVVGSAIHTVESLERARAAEQNPVTVRDAMVFGQGLLSTGGFPELAALQVKANAHIDRDPAADFPAMDVDDLRDQFESGLNALLDGLSHSMRIA</sequence>
<feature type="domain" description="Tetracycline repressor TetR C-terminal" evidence="3">
    <location>
        <begin position="33"/>
        <end position="189"/>
    </location>
</feature>
<keyword evidence="5" id="KW-1185">Reference proteome</keyword>
<dbReference type="Proteomes" id="UP001499933">
    <property type="component" value="Unassembled WGS sequence"/>
</dbReference>
<dbReference type="InterPro" id="IPR004111">
    <property type="entry name" value="Repressor_TetR_C"/>
</dbReference>
<dbReference type="EMBL" id="BAAAOG010000002">
    <property type="protein sequence ID" value="GAA1953119.1"/>
    <property type="molecule type" value="Genomic_DNA"/>
</dbReference>
<evidence type="ECO:0000256" key="2">
    <source>
        <dbReference type="ARBA" id="ARBA00023163"/>
    </source>
</evidence>
<accession>A0ABN2QJG5</accession>
<dbReference type="SUPFAM" id="SSF48498">
    <property type="entry name" value="Tetracyclin repressor-like, C-terminal domain"/>
    <property type="match status" value="1"/>
</dbReference>
<evidence type="ECO:0000313" key="5">
    <source>
        <dbReference type="Proteomes" id="UP001499933"/>
    </source>
</evidence>
<name>A0ABN2QJG5_9MICO</name>
<evidence type="ECO:0000256" key="1">
    <source>
        <dbReference type="ARBA" id="ARBA00023015"/>
    </source>
</evidence>
<organism evidence="4 5">
    <name type="scientific">Microbacterium deminutum</name>
    <dbReference type="NCBI Taxonomy" id="344164"/>
    <lineage>
        <taxon>Bacteria</taxon>
        <taxon>Bacillati</taxon>
        <taxon>Actinomycetota</taxon>
        <taxon>Actinomycetes</taxon>
        <taxon>Micrococcales</taxon>
        <taxon>Microbacteriaceae</taxon>
        <taxon>Microbacterium</taxon>
    </lineage>
</organism>
<gene>
    <name evidence="4" type="ORF">GCM10009776_13730</name>
</gene>
<dbReference type="InterPro" id="IPR036271">
    <property type="entry name" value="Tet_transcr_reg_TetR-rel_C_sf"/>
</dbReference>
<comment type="caution">
    <text evidence="4">The sequence shown here is derived from an EMBL/GenBank/DDBJ whole genome shotgun (WGS) entry which is preliminary data.</text>
</comment>
<dbReference type="Gene3D" id="1.10.357.10">
    <property type="entry name" value="Tetracycline Repressor, domain 2"/>
    <property type="match status" value="1"/>
</dbReference>